<dbReference type="FunFam" id="1.10.8.10:FF:000001">
    <property type="entry name" value="Elongation factor Ts"/>
    <property type="match status" value="1"/>
</dbReference>
<evidence type="ECO:0000256" key="5">
    <source>
        <dbReference type="ARBA" id="ARBA00025453"/>
    </source>
</evidence>
<gene>
    <name evidence="6 8" type="primary">tsf</name>
    <name evidence="8" type="ORF">CYJ34_04045</name>
</gene>
<dbReference type="GO" id="GO:0003746">
    <property type="term" value="F:translation elongation factor activity"/>
    <property type="evidence" value="ECO:0007669"/>
    <property type="project" value="UniProtKB-UniRule"/>
</dbReference>
<dbReference type="InterPro" id="IPR036402">
    <property type="entry name" value="EF-Ts_dimer_sf"/>
</dbReference>
<comment type="caution">
    <text evidence="6">Lacks conserved residue(s) required for the propagation of feature annotation.</text>
</comment>
<keyword evidence="4 6" id="KW-0648">Protein biosynthesis</keyword>
<dbReference type="NCBIfam" id="TIGR00116">
    <property type="entry name" value="tsf"/>
    <property type="match status" value="2"/>
</dbReference>
<dbReference type="PANTHER" id="PTHR11741:SF0">
    <property type="entry name" value="ELONGATION FACTOR TS, MITOCHONDRIAL"/>
    <property type="match status" value="1"/>
</dbReference>
<dbReference type="CDD" id="cd14275">
    <property type="entry name" value="UBA_EF-Ts"/>
    <property type="match status" value="1"/>
</dbReference>
<dbReference type="SUPFAM" id="SSF46934">
    <property type="entry name" value="UBA-like"/>
    <property type="match status" value="1"/>
</dbReference>
<name>A0A2I1MA26_9FIRM</name>
<comment type="subcellular location">
    <subcellularLocation>
        <location evidence="6">Cytoplasm</location>
    </subcellularLocation>
</comment>
<sequence length="233" mass="26021">MIKQKKIKEKTMAVSAKLVKELREMTAAGMMDCKKALEETNGNIDAAVKLLKEKGQATLDKKAGRVAAEGVIGSYIHNDKIGVIVEINTETDFSANTDTVKDFARDIAMHIAAANPLYISEEDADEKDVAEQREILVNQAINEASDNMPEDKKKMIAEKKVEGRLKKYFSEVCLLDQAYIKNPDQTIEQYLRDTASKVGENIKIRRFARFEVGEGLEKKEEDFAAEVASQMNA</sequence>
<evidence type="ECO:0000256" key="1">
    <source>
        <dbReference type="ARBA" id="ARBA00005532"/>
    </source>
</evidence>
<evidence type="ECO:0000256" key="3">
    <source>
        <dbReference type="ARBA" id="ARBA00022768"/>
    </source>
</evidence>
<dbReference type="Pfam" id="PF00889">
    <property type="entry name" value="EF_TS"/>
    <property type="match status" value="1"/>
</dbReference>
<dbReference type="PANTHER" id="PTHR11741">
    <property type="entry name" value="ELONGATION FACTOR TS"/>
    <property type="match status" value="1"/>
</dbReference>
<proteinExistence type="inferred from homology"/>
<feature type="domain" description="Translation elongation factor EFTs/EF1B dimerisation" evidence="7">
    <location>
        <begin position="13"/>
        <end position="214"/>
    </location>
</feature>
<dbReference type="Gene3D" id="3.30.479.20">
    <property type="entry name" value="Elongation factor Ts, dimerisation domain"/>
    <property type="match status" value="1"/>
</dbReference>
<evidence type="ECO:0000256" key="2">
    <source>
        <dbReference type="ARBA" id="ARBA00016956"/>
    </source>
</evidence>
<dbReference type="Gene3D" id="1.10.286.20">
    <property type="match status" value="1"/>
</dbReference>
<dbReference type="EMBL" id="PKGS01000002">
    <property type="protein sequence ID" value="PKZ16968.1"/>
    <property type="molecule type" value="Genomic_DNA"/>
</dbReference>
<dbReference type="AlphaFoldDB" id="A0A2I1MA26"/>
<reference evidence="8 9" key="1">
    <citation type="submission" date="2017-12" db="EMBL/GenBank/DDBJ databases">
        <title>Phylogenetic diversity of female urinary microbiome.</title>
        <authorList>
            <person name="Thomas-White K."/>
            <person name="Wolfe A.J."/>
        </authorList>
    </citation>
    <scope>NUCLEOTIDE SEQUENCE [LARGE SCALE GENOMIC DNA]</scope>
    <source>
        <strain evidence="8 9">UMB0119</strain>
    </source>
</reference>
<keyword evidence="3 6" id="KW-0251">Elongation factor</keyword>
<dbReference type="HAMAP" id="MF_00050">
    <property type="entry name" value="EF_Ts"/>
    <property type="match status" value="1"/>
</dbReference>
<evidence type="ECO:0000256" key="4">
    <source>
        <dbReference type="ARBA" id="ARBA00022917"/>
    </source>
</evidence>
<dbReference type="InterPro" id="IPR009060">
    <property type="entry name" value="UBA-like_sf"/>
</dbReference>
<evidence type="ECO:0000313" key="9">
    <source>
        <dbReference type="Proteomes" id="UP000234335"/>
    </source>
</evidence>
<evidence type="ECO:0000259" key="7">
    <source>
        <dbReference type="Pfam" id="PF00889"/>
    </source>
</evidence>
<comment type="similarity">
    <text evidence="1 6">Belongs to the EF-Ts family.</text>
</comment>
<dbReference type="Gene3D" id="1.10.8.10">
    <property type="entry name" value="DNA helicase RuvA subunit, C-terminal domain"/>
    <property type="match status" value="1"/>
</dbReference>
<keyword evidence="6" id="KW-0963">Cytoplasm</keyword>
<accession>A0A2I1MA26</accession>
<dbReference type="GO" id="GO:0005737">
    <property type="term" value="C:cytoplasm"/>
    <property type="evidence" value="ECO:0007669"/>
    <property type="project" value="UniProtKB-SubCell"/>
</dbReference>
<dbReference type="Proteomes" id="UP000234335">
    <property type="component" value="Unassembled WGS sequence"/>
</dbReference>
<keyword evidence="9" id="KW-1185">Reference proteome</keyword>
<organism evidence="8 9">
    <name type="scientific">Anaerococcus octavius</name>
    <dbReference type="NCBI Taxonomy" id="54007"/>
    <lineage>
        <taxon>Bacteria</taxon>
        <taxon>Bacillati</taxon>
        <taxon>Bacillota</taxon>
        <taxon>Tissierellia</taxon>
        <taxon>Tissierellales</taxon>
        <taxon>Peptoniphilaceae</taxon>
        <taxon>Anaerococcus</taxon>
    </lineage>
</organism>
<dbReference type="OrthoDB" id="9808348at2"/>
<protein>
    <recommendedName>
        <fullName evidence="2 6">Elongation factor Ts</fullName>
        <shortName evidence="6">EF-Ts</shortName>
    </recommendedName>
</protein>
<comment type="caution">
    <text evidence="8">The sequence shown here is derived from an EMBL/GenBank/DDBJ whole genome shotgun (WGS) entry which is preliminary data.</text>
</comment>
<evidence type="ECO:0000313" key="8">
    <source>
        <dbReference type="EMBL" id="PKZ16968.1"/>
    </source>
</evidence>
<dbReference type="SUPFAM" id="SSF54713">
    <property type="entry name" value="Elongation factor Ts (EF-Ts), dimerisation domain"/>
    <property type="match status" value="1"/>
</dbReference>
<dbReference type="InterPro" id="IPR001816">
    <property type="entry name" value="Transl_elong_EFTs/EF1B"/>
</dbReference>
<comment type="function">
    <text evidence="5 6">Associates with the EF-Tu.GDP complex and induces the exchange of GDP to GTP. It remains bound to the aminoacyl-tRNA.EF-Tu.GTP complex up to the GTP hydrolysis stage on the ribosome.</text>
</comment>
<dbReference type="InterPro" id="IPR014039">
    <property type="entry name" value="Transl_elong_EFTs/EF1B_dimer"/>
</dbReference>
<evidence type="ECO:0000256" key="6">
    <source>
        <dbReference type="HAMAP-Rule" id="MF_00050"/>
    </source>
</evidence>